<dbReference type="GO" id="GO:0005634">
    <property type="term" value="C:nucleus"/>
    <property type="evidence" value="ECO:0007669"/>
    <property type="project" value="UniProtKB-SubCell"/>
</dbReference>
<feature type="compositionally biased region" description="Acidic residues" evidence="8">
    <location>
        <begin position="1071"/>
        <end position="1085"/>
    </location>
</feature>
<dbReference type="EMBL" id="JARGDH010000004">
    <property type="protein sequence ID" value="KAL0271626.1"/>
    <property type="molecule type" value="Genomic_DNA"/>
</dbReference>
<dbReference type="EMBL" id="JARGDH010000004">
    <property type="protein sequence ID" value="KAL0271630.1"/>
    <property type="molecule type" value="Genomic_DNA"/>
</dbReference>
<name>A0AAW2HQC3_9NEOP</name>
<sequence length="1157" mass="129005">MGELAKVPNYQVKVDNWSIFFLQRLHHFYRKDHHCDLTLMFSTLNTVKSIKVHKLVLHACTDYFESLEVTNDSELGQCLQLSDEMHPDVVIPIISFMYTGKLEFPASLQSRLYEAASKLRMSILTKLLDAQPKQNVPTSGGSHSDESLSKPVGFQCNASDDQSQDGTPQSMQVMQIMSNVSVASPSKQTDDSVVTLTPITMVPSQKTGVKPENVVYSRTSNFDALKASSNVVFKTKTVRKETGPSMTESTPKAKIVDLSLPPPLPGRKLPIWKRKVPFTGSQIVTENTTDILTPERSETPKPTRFEWDEDLNDPTVLRPVEDAFRALAHDVTTEIQHPIVLDGEFTPTRQKETNSNCNDSKRNSPGSPTSPDSPPFKRSRTDLQDMKEYGKQQQLRNEILCSEENSEDGMDPDDLYGSCDEESQDLSSSSQSTLNSSTPKPILKSLTKPEPSTPASKRVRFSLEGKENNKKPNDFALLAKKPGAVMTKHKIVLPMNVNQIRTGGHHVKIVSEVLKKYPNLTKRDNVKLKVVSKIPAAVPPTVQHAVEGDGTGNKSSSSHVSYIYLMNENPNQVSNIQMVTNEKEREFDVENRTGPWICNSCDPSNPIEFDSYYNYRRHLVEVHGLKIDARICEYCGVRSSKRNHLLYHLYTKHHIDPPAHVSFPKCPECDYIALSDALLIKHKSVHETKELLTCYVCNVVFRSFASMQSHLSTNYHIQRASASEGKQIYRCPYCEELFADGDKLGKHIVSTHWGKSNRSSNQGANESVIEQSGQELQYSEDSDQASQSDNSRGVEIQDSSDLDSLNHVASGIVTSLNLVGNEQTVVYYEQQAGQDIGREATVMTGEECKDFIIPGSVEEVEPGSEYQGTEQNDETVSVENDDSNSRTSNVEEVNPTSCSDHDYSEPQSDDGIRQVIPLQQEAENFQGTQIIQQILPDQQLVFTSQPSVMFQSSRINLPQRVLLAPGNMVLSQISHPGQNVILPQVIPQARIILSNQIIQQPANILRDSSGTIVFANPEVQPQDMENVETLGYGGVESAQPEVKDQDSKEGIVVVEEHGGVVMEEGSRGEAVENEEEEEEEETGNEDVERSLGLNELMQEAGKKEDDESSSILNNRQKQKSIVVRGESAKIVDDWDETNENSQNVESRSDGPSRPEFF</sequence>
<feature type="compositionally biased region" description="Polar residues" evidence="8">
    <location>
        <begin position="156"/>
        <end position="169"/>
    </location>
</feature>
<protein>
    <recommendedName>
        <fullName evidence="12">Centrosome-associated zinc finger protein CP190</fullName>
    </recommendedName>
</protein>
<feature type="compositionally biased region" description="Polar residues" evidence="8">
    <location>
        <begin position="132"/>
        <end position="142"/>
    </location>
</feature>
<evidence type="ECO:0000313" key="11">
    <source>
        <dbReference type="EMBL" id="KAL0271630.1"/>
    </source>
</evidence>
<feature type="region of interest" description="Disordered" evidence="8">
    <location>
        <begin position="1058"/>
        <end position="1157"/>
    </location>
</feature>
<evidence type="ECO:0000256" key="5">
    <source>
        <dbReference type="ARBA" id="ARBA00022833"/>
    </source>
</evidence>
<evidence type="ECO:0000256" key="7">
    <source>
        <dbReference type="PROSITE-ProRule" id="PRU00042"/>
    </source>
</evidence>
<organism evidence="11">
    <name type="scientific">Menopon gallinae</name>
    <name type="common">poultry shaft louse</name>
    <dbReference type="NCBI Taxonomy" id="328185"/>
    <lineage>
        <taxon>Eukaryota</taxon>
        <taxon>Metazoa</taxon>
        <taxon>Ecdysozoa</taxon>
        <taxon>Arthropoda</taxon>
        <taxon>Hexapoda</taxon>
        <taxon>Insecta</taxon>
        <taxon>Pterygota</taxon>
        <taxon>Neoptera</taxon>
        <taxon>Paraneoptera</taxon>
        <taxon>Psocodea</taxon>
        <taxon>Troctomorpha</taxon>
        <taxon>Phthiraptera</taxon>
        <taxon>Amblycera</taxon>
        <taxon>Menoponidae</taxon>
        <taxon>Menopon</taxon>
    </lineage>
</organism>
<accession>A0AAW2HQC3</accession>
<dbReference type="PROSITE" id="PS50097">
    <property type="entry name" value="BTB"/>
    <property type="match status" value="1"/>
</dbReference>
<dbReference type="SUPFAM" id="SSF54695">
    <property type="entry name" value="POZ domain"/>
    <property type="match status" value="1"/>
</dbReference>
<reference evidence="11" key="1">
    <citation type="journal article" date="2024" name="Gigascience">
        <title>Chromosome-level genome of the poultry shaft louse Menopon gallinae provides insight into the host-switching and adaptive evolution of parasitic lice.</title>
        <authorList>
            <person name="Xu Y."/>
            <person name="Ma L."/>
            <person name="Liu S."/>
            <person name="Liang Y."/>
            <person name="Liu Q."/>
            <person name="He Z."/>
            <person name="Tian L."/>
            <person name="Duan Y."/>
            <person name="Cai W."/>
            <person name="Li H."/>
            <person name="Song F."/>
        </authorList>
    </citation>
    <scope>NUCLEOTIDE SEQUENCE</scope>
    <source>
        <strain evidence="11">Cailab_2023a</strain>
    </source>
</reference>
<dbReference type="PANTHER" id="PTHR24394:SF29">
    <property type="entry name" value="MYONEURIN"/>
    <property type="match status" value="1"/>
</dbReference>
<feature type="compositionally biased region" description="Acidic residues" evidence="8">
    <location>
        <begin position="404"/>
        <end position="424"/>
    </location>
</feature>
<dbReference type="InterPro" id="IPR011333">
    <property type="entry name" value="SKP1/BTB/POZ_sf"/>
</dbReference>
<feature type="region of interest" description="Disordered" evidence="8">
    <location>
        <begin position="403"/>
        <end position="470"/>
    </location>
</feature>
<feature type="region of interest" description="Disordered" evidence="8">
    <location>
        <begin position="754"/>
        <end position="799"/>
    </location>
</feature>
<gene>
    <name evidence="11" type="ORF">PYX00_008663</name>
</gene>
<dbReference type="InterPro" id="IPR000210">
    <property type="entry name" value="BTB/POZ_dom"/>
</dbReference>
<dbReference type="SMART" id="SM00225">
    <property type="entry name" value="BTB"/>
    <property type="match status" value="1"/>
</dbReference>
<dbReference type="AlphaFoldDB" id="A0AAW2HQC3"/>
<evidence type="ECO:0000256" key="8">
    <source>
        <dbReference type="SAM" id="MobiDB-lite"/>
    </source>
</evidence>
<dbReference type="PROSITE" id="PS00028">
    <property type="entry name" value="ZINC_FINGER_C2H2_1"/>
    <property type="match status" value="1"/>
</dbReference>
<keyword evidence="6" id="KW-0539">Nucleus</keyword>
<feature type="compositionally biased region" description="Low complexity" evidence="8">
    <location>
        <begin position="425"/>
        <end position="438"/>
    </location>
</feature>
<evidence type="ECO:0000259" key="9">
    <source>
        <dbReference type="PROSITE" id="PS50097"/>
    </source>
</evidence>
<dbReference type="SUPFAM" id="SSF57667">
    <property type="entry name" value="beta-beta-alpha zinc fingers"/>
    <property type="match status" value="1"/>
</dbReference>
<evidence type="ECO:0000256" key="1">
    <source>
        <dbReference type="ARBA" id="ARBA00004123"/>
    </source>
</evidence>
<evidence type="ECO:0000259" key="10">
    <source>
        <dbReference type="PROSITE" id="PS50157"/>
    </source>
</evidence>
<feature type="domain" description="BTB" evidence="9">
    <location>
        <begin position="35"/>
        <end position="106"/>
    </location>
</feature>
<feature type="region of interest" description="Disordered" evidence="8">
    <location>
        <begin position="340"/>
        <end position="380"/>
    </location>
</feature>
<feature type="compositionally biased region" description="Polar residues" evidence="8">
    <location>
        <begin position="754"/>
        <end position="777"/>
    </location>
</feature>
<dbReference type="Gene3D" id="3.30.160.60">
    <property type="entry name" value="Classic Zinc Finger"/>
    <property type="match status" value="1"/>
</dbReference>
<dbReference type="GO" id="GO:0000981">
    <property type="term" value="F:DNA-binding transcription factor activity, RNA polymerase II-specific"/>
    <property type="evidence" value="ECO:0007669"/>
    <property type="project" value="TreeGrafter"/>
</dbReference>
<dbReference type="Pfam" id="PF00651">
    <property type="entry name" value="BTB"/>
    <property type="match status" value="1"/>
</dbReference>
<evidence type="ECO:0008006" key="12">
    <source>
        <dbReference type="Google" id="ProtNLM"/>
    </source>
</evidence>
<dbReference type="PROSITE" id="PS50157">
    <property type="entry name" value="ZINC_FINGER_C2H2_2"/>
    <property type="match status" value="1"/>
</dbReference>
<keyword evidence="2" id="KW-0479">Metal-binding</keyword>
<dbReference type="GO" id="GO:0008270">
    <property type="term" value="F:zinc ion binding"/>
    <property type="evidence" value="ECO:0007669"/>
    <property type="project" value="UniProtKB-KW"/>
</dbReference>
<feature type="compositionally biased region" description="Polar residues" evidence="8">
    <location>
        <begin position="866"/>
        <end position="878"/>
    </location>
</feature>
<feature type="region of interest" description="Disordered" evidence="8">
    <location>
        <begin position="860"/>
        <end position="909"/>
    </location>
</feature>
<feature type="domain" description="C2H2-type" evidence="10">
    <location>
        <begin position="729"/>
        <end position="757"/>
    </location>
</feature>
<comment type="subcellular location">
    <subcellularLocation>
        <location evidence="1">Nucleus</location>
    </subcellularLocation>
</comment>
<dbReference type="EMBL" id="JARGDH010000004">
    <property type="protein sequence ID" value="KAL0271629.1"/>
    <property type="molecule type" value="Genomic_DNA"/>
</dbReference>
<evidence type="ECO:0000256" key="2">
    <source>
        <dbReference type="ARBA" id="ARBA00022723"/>
    </source>
</evidence>
<dbReference type="InterPro" id="IPR036236">
    <property type="entry name" value="Znf_C2H2_sf"/>
</dbReference>
<keyword evidence="3" id="KW-0677">Repeat</keyword>
<proteinExistence type="predicted"/>
<feature type="compositionally biased region" description="Basic and acidic residues" evidence="8">
    <location>
        <begin position="1058"/>
        <end position="1070"/>
    </location>
</feature>
<comment type="caution">
    <text evidence="11">The sequence shown here is derived from an EMBL/GenBank/DDBJ whole genome shotgun (WGS) entry which is preliminary data.</text>
</comment>
<evidence type="ECO:0000256" key="3">
    <source>
        <dbReference type="ARBA" id="ARBA00022737"/>
    </source>
</evidence>
<feature type="region of interest" description="Disordered" evidence="8">
    <location>
        <begin position="132"/>
        <end position="169"/>
    </location>
</feature>
<dbReference type="PANTHER" id="PTHR24394">
    <property type="entry name" value="ZINC FINGER PROTEIN"/>
    <property type="match status" value="1"/>
</dbReference>
<keyword evidence="5" id="KW-0862">Zinc</keyword>
<dbReference type="SMART" id="SM00355">
    <property type="entry name" value="ZnF_C2H2"/>
    <property type="match status" value="5"/>
</dbReference>
<keyword evidence="4 7" id="KW-0863">Zinc-finger</keyword>
<feature type="compositionally biased region" description="Polar residues" evidence="8">
    <location>
        <begin position="885"/>
        <end position="898"/>
    </location>
</feature>
<feature type="compositionally biased region" description="Basic and acidic residues" evidence="8">
    <location>
        <begin position="1146"/>
        <end position="1157"/>
    </location>
</feature>
<evidence type="ECO:0000256" key="6">
    <source>
        <dbReference type="ARBA" id="ARBA00023242"/>
    </source>
</evidence>
<feature type="compositionally biased region" description="Polar residues" evidence="8">
    <location>
        <begin position="784"/>
        <end position="799"/>
    </location>
</feature>
<evidence type="ECO:0000256" key="4">
    <source>
        <dbReference type="ARBA" id="ARBA00022771"/>
    </source>
</evidence>
<dbReference type="Gene3D" id="3.30.710.10">
    <property type="entry name" value="Potassium Channel Kv1.1, Chain A"/>
    <property type="match status" value="1"/>
</dbReference>
<feature type="compositionally biased region" description="Basic and acidic residues" evidence="8">
    <location>
        <begin position="461"/>
        <end position="470"/>
    </location>
</feature>
<dbReference type="InterPro" id="IPR013087">
    <property type="entry name" value="Znf_C2H2_type"/>
</dbReference>